<feature type="transmembrane region" description="Helical" evidence="1">
    <location>
        <begin position="1635"/>
        <end position="1656"/>
    </location>
</feature>
<keyword evidence="1" id="KW-0472">Membrane</keyword>
<dbReference type="SUPFAM" id="SSF50965">
    <property type="entry name" value="Galactose oxidase, central domain"/>
    <property type="match status" value="1"/>
</dbReference>
<organism evidence="8 9">
    <name type="scientific">Venturia inaequalis</name>
    <name type="common">Apple scab fungus</name>
    <dbReference type="NCBI Taxonomy" id="5025"/>
    <lineage>
        <taxon>Eukaryota</taxon>
        <taxon>Fungi</taxon>
        <taxon>Dikarya</taxon>
        <taxon>Ascomycota</taxon>
        <taxon>Pezizomycotina</taxon>
        <taxon>Dothideomycetes</taxon>
        <taxon>Pleosporomycetidae</taxon>
        <taxon>Venturiales</taxon>
        <taxon>Venturiaceae</taxon>
        <taxon>Venturia</taxon>
    </lineage>
</organism>
<feature type="transmembrane region" description="Helical" evidence="1">
    <location>
        <begin position="1152"/>
        <end position="1178"/>
    </location>
</feature>
<keyword evidence="1" id="KW-1133">Transmembrane helix</keyword>
<reference evidence="8 9" key="1">
    <citation type="submission" date="2019-11" db="EMBL/GenBank/DDBJ databases">
        <title>Venturia inaequalis Genome Resource.</title>
        <authorList>
            <person name="Lichtner F.J."/>
        </authorList>
    </citation>
    <scope>NUCLEOTIDE SEQUENCE [LARGE SCALE GENOMIC DNA]</scope>
    <source>
        <strain evidence="8">Bline_iso_100314</strain>
    </source>
</reference>
<sequence length="1673" mass="177486">MRHLFALLSSTELATIILAASQYLTTARAFSFQRVPAANLDISQLGHVGVVGDFDGVSLYQFAGQTQSPGNTNGSMSLLSRYPTGAFATLQSSDASIQAMCPFVLKDGTLAGVVVGGNFTSLGGVQANGIALFNATTSQIIPLPGLSGRVSALYCDSNSSTVYVGGSFTGANSSNAIAWTTGWTNLPFQGFDGPVSSITKTNSGNIIFGGKFTGLGNSSTVPTVRDIQVIPIGSGNITSVASSTANGFSDPRNIICKNAQQDGPGNTWELQDNTPGSWSATFQFGFVPSKLRLYNTNQDGRGTKTWRYTALPLNGIMNFSYIDPDGQKQYCDARCPLPQNNKTEQDFTFVNQVGMNAFRVDISDWYGSGAGLAGIELFQNDIYSFAINEFNEQACGGVTTGSASSTRTGPWAVTPSQQSSSEYLTANLTGDITSGSASVTFVPNIKQSGNYSITLYTPGCIQDNTCGTRGRVNVTGVMSTDGNGGSNKPFSVELYQTNYYDKYDEIYNGRVDTTNGGFKPSITLSPSSGQSGPLTVVAQRVRADLKSNNTGGLNGIYEYNPNLATAETDFTKSAINVAGNELNTGATVNAVVADGNTVYVAGSFSNSKTSVSSILSVSDGAKDLGEGGLNGPVQAMYLNSSVLYMGGSFNATTKGTTQGLKGVAAYNISTSKWSALGAGINGVATYMVPFAINLTASNKPELAIAVSGTFDSVLAFGSNKSFSAANFAVWIPGRANWLQNLNMPHISLKGTLTASTLVPNNPPLLAGSVSSQDVGASGAVELSGTGTFLRQFPISIQHTSSTADRKRAVAGATTNGVVTGLFYHDNSLNLTIYGGHFTSAASNGSVINNLAIINNTNNGAITGLAGGVSSDSIIQTLGFQKTLLFTGGRISGSVHGRDVKGLIVYDLQASDYATTQPAALQGSSVVVNAIAPQPSTTLVYVGGTFDSAGSFSCPSLCVYDVTRGQWNSPGNGLTGAVAAMIWVDNTHLVLVGNLSVNGNASAVVKYDSKASSFTALGGPSGSITTLTPASQDGTQFWVTGSNTDGTPLLQKYDGSTWTAIQPALGAGSTIQGLQVFTTTQSHATSSLLEKNNALLVLGQLDVPNFGNASGALFNGTTWTPYLLSVSGSGSGSMSQVFVEKPGNFFKNSGHHLAVGLVVLVALAIALAIIFILVIAGILSERYQRNKDGFQQLPQVPPKGNENMSRIPPEHLFGNIGPGDIQDPAAKVQYFYSTNMSLKRFTRIDAFTKTVEDARVRTTSGGIVTIFSLLIILWLTFGEWTDYRRVIVKPELIVDKGRGEKMEIHMNITFPRVPCELLTLDVMDVSGEVQTGVMHGVTKTRLANEAEGGHVIEVKNLDLHQNDAQHLDPKYCGECYGAPAPETATKKDCCNTCDEVREAYAQISWSFGRGEGVEQCEREHYAEHLDAQRREGCRIEGGIRVNKVVGNFHFAPGKSFSNGNMHVHDLENYFKDESKHDFTHEIHQLRFGPEVPESAIKAMGGSGGVWTSHHVNPLDGTSQHTDEKAFNYMYFVKVVSTAYLPLGWEKLKGKGNIDTGAYNLPHEWYGIGGLGHGEHGSIETHQYSVTSHKRSVHGGNDEKDGHKERLHARGGIPGVFFSYDISPMKVINRETRTKTFSGFLVGVCAVIGGTLTVAAAIDRALYEGHSRIRKLHEG</sequence>
<keyword evidence="2" id="KW-0732">Signal</keyword>
<dbReference type="EMBL" id="WNWQ01000198">
    <property type="protein sequence ID" value="KAE9974697.1"/>
    <property type="molecule type" value="Genomic_DNA"/>
</dbReference>
<feature type="chain" id="PRO_5034014406" evidence="2">
    <location>
        <begin position="30"/>
        <end position="1673"/>
    </location>
</feature>
<protein>
    <submittedName>
        <fullName evidence="8">Uncharacterized protein</fullName>
    </submittedName>
</protein>
<dbReference type="Pfam" id="PF07970">
    <property type="entry name" value="COPIIcoated_ERV"/>
    <property type="match status" value="1"/>
</dbReference>
<dbReference type="InterPro" id="IPR012936">
    <property type="entry name" value="Erv_C"/>
</dbReference>
<dbReference type="InterPro" id="IPR024982">
    <property type="entry name" value="Rax2-like_C"/>
</dbReference>
<evidence type="ECO:0000256" key="2">
    <source>
        <dbReference type="SAM" id="SignalP"/>
    </source>
</evidence>
<evidence type="ECO:0000259" key="3">
    <source>
        <dbReference type="Pfam" id="PF07970"/>
    </source>
</evidence>
<dbReference type="InterPro" id="IPR015915">
    <property type="entry name" value="Kelch-typ_b-propeller"/>
</dbReference>
<feature type="domain" description="Rax2-like second" evidence="6">
    <location>
        <begin position="226"/>
        <end position="372"/>
    </location>
</feature>
<dbReference type="GO" id="GO:1902929">
    <property type="term" value="C:plasma membrane of growing cell tip"/>
    <property type="evidence" value="ECO:0007669"/>
    <property type="project" value="TreeGrafter"/>
</dbReference>
<evidence type="ECO:0000256" key="1">
    <source>
        <dbReference type="SAM" id="Phobius"/>
    </source>
</evidence>
<dbReference type="PANTHER" id="PTHR31778">
    <property type="entry name" value="BUD SITE SELECTION PROTEIN RAX2"/>
    <property type="match status" value="1"/>
</dbReference>
<dbReference type="InterPro" id="IPR048266">
    <property type="entry name" value="Rax2-like_second"/>
</dbReference>
<dbReference type="Proteomes" id="UP000433883">
    <property type="component" value="Unassembled WGS sequence"/>
</dbReference>
<evidence type="ECO:0000259" key="4">
    <source>
        <dbReference type="Pfam" id="PF12768"/>
    </source>
</evidence>
<evidence type="ECO:0000259" key="6">
    <source>
        <dbReference type="Pfam" id="PF20842"/>
    </source>
</evidence>
<keyword evidence="1" id="KW-0812">Transmembrane</keyword>
<feature type="signal peptide" evidence="2">
    <location>
        <begin position="1"/>
        <end position="29"/>
    </location>
</feature>
<evidence type="ECO:0000313" key="9">
    <source>
        <dbReference type="Proteomes" id="UP000433883"/>
    </source>
</evidence>
<gene>
    <name evidence="8" type="ORF">BLS_002942</name>
</gene>
<dbReference type="InterPro" id="IPR039542">
    <property type="entry name" value="Erv_N"/>
</dbReference>
<proteinExistence type="predicted"/>
<feature type="domain" description="Endoplasmic reticulum vesicle transporter C-terminal" evidence="3">
    <location>
        <begin position="1374"/>
        <end position="1657"/>
    </location>
</feature>
<dbReference type="Gene3D" id="2.120.10.80">
    <property type="entry name" value="Kelch-type beta propeller"/>
    <property type="match status" value="1"/>
</dbReference>
<dbReference type="InterPro" id="IPR048265">
    <property type="entry name" value="Rax2-like_third"/>
</dbReference>
<dbReference type="Pfam" id="PF20842">
    <property type="entry name" value="Rax2_2"/>
    <property type="match status" value="1"/>
</dbReference>
<evidence type="ECO:0000313" key="8">
    <source>
        <dbReference type="EMBL" id="KAE9974697.1"/>
    </source>
</evidence>
<feature type="transmembrane region" description="Helical" evidence="1">
    <location>
        <begin position="1258"/>
        <end position="1276"/>
    </location>
</feature>
<evidence type="ECO:0000259" key="7">
    <source>
        <dbReference type="Pfam" id="PF20843"/>
    </source>
</evidence>
<comment type="caution">
    <text evidence="8">The sequence shown here is derived from an EMBL/GenBank/DDBJ whole genome shotgun (WGS) entry which is preliminary data.</text>
</comment>
<dbReference type="Pfam" id="PF20843">
    <property type="entry name" value="Rax2_3"/>
    <property type="match status" value="1"/>
</dbReference>
<evidence type="ECO:0000259" key="5">
    <source>
        <dbReference type="Pfam" id="PF13850"/>
    </source>
</evidence>
<name>A0A8H3YYV6_VENIN</name>
<feature type="domain" description="Rax2-like C-terminal" evidence="4">
    <location>
        <begin position="902"/>
        <end position="1147"/>
    </location>
</feature>
<feature type="domain" description="Endoplasmic reticulum vesicle transporter N-terminal" evidence="5">
    <location>
        <begin position="1241"/>
        <end position="1329"/>
    </location>
</feature>
<dbReference type="InterPro" id="IPR011043">
    <property type="entry name" value="Gal_Oxase/kelch_b-propeller"/>
</dbReference>
<accession>A0A8H3YYV6</accession>
<feature type="domain" description="Rax2-like third" evidence="7">
    <location>
        <begin position="383"/>
        <end position="545"/>
    </location>
</feature>
<dbReference type="Pfam" id="PF12768">
    <property type="entry name" value="Rax2"/>
    <property type="match status" value="1"/>
</dbReference>
<dbReference type="Pfam" id="PF13850">
    <property type="entry name" value="ERGIC_N"/>
    <property type="match status" value="1"/>
</dbReference>
<dbReference type="PANTHER" id="PTHR31778:SF2">
    <property type="entry name" value="BUD SITE SELECTION PROTEIN RAX2"/>
    <property type="match status" value="1"/>
</dbReference>